<organism evidence="2 3">
    <name type="scientific">Favolaschia claudopus</name>
    <dbReference type="NCBI Taxonomy" id="2862362"/>
    <lineage>
        <taxon>Eukaryota</taxon>
        <taxon>Fungi</taxon>
        <taxon>Dikarya</taxon>
        <taxon>Basidiomycota</taxon>
        <taxon>Agaricomycotina</taxon>
        <taxon>Agaricomycetes</taxon>
        <taxon>Agaricomycetidae</taxon>
        <taxon>Agaricales</taxon>
        <taxon>Marasmiineae</taxon>
        <taxon>Mycenaceae</taxon>
        <taxon>Favolaschia</taxon>
    </lineage>
</organism>
<protein>
    <submittedName>
        <fullName evidence="2">Uncharacterized protein</fullName>
    </submittedName>
</protein>
<gene>
    <name evidence="2" type="ORF">R3P38DRAFT_2763609</name>
</gene>
<evidence type="ECO:0000313" key="3">
    <source>
        <dbReference type="Proteomes" id="UP001362999"/>
    </source>
</evidence>
<comment type="caution">
    <text evidence="2">The sequence shown here is derived from an EMBL/GenBank/DDBJ whole genome shotgun (WGS) entry which is preliminary data.</text>
</comment>
<evidence type="ECO:0000313" key="2">
    <source>
        <dbReference type="EMBL" id="KAK7050373.1"/>
    </source>
</evidence>
<keyword evidence="3" id="KW-1185">Reference proteome</keyword>
<sequence length="202" mass="22615">MSLASSLPQIPFKSLQASSPAILTFPSKILELCVFPHCTATHLALSLILSLLCSGMSAEARQRDADKSWNYREQNRKTVNEKARLRMQRKRAELRNAPIEVQLLQAQKARQYRRDYRQCCKAKAVKTCVVKKITARVSAAVPLVRRPLAARSQNHNHEGLSPGFLASAPRRISSHTYNELNYDAEDEESDSDSVPASPPALF</sequence>
<dbReference type="Proteomes" id="UP001362999">
    <property type="component" value="Unassembled WGS sequence"/>
</dbReference>
<dbReference type="EMBL" id="JAWWNJ010000008">
    <property type="protein sequence ID" value="KAK7050373.1"/>
    <property type="molecule type" value="Genomic_DNA"/>
</dbReference>
<reference evidence="2 3" key="1">
    <citation type="journal article" date="2024" name="J Genomics">
        <title>Draft genome sequencing and assembly of Favolaschia claudopus CIRM-BRFM 2984 isolated from oak limbs.</title>
        <authorList>
            <person name="Navarro D."/>
            <person name="Drula E."/>
            <person name="Chaduli D."/>
            <person name="Cazenave R."/>
            <person name="Ahrendt S."/>
            <person name="Wang J."/>
            <person name="Lipzen A."/>
            <person name="Daum C."/>
            <person name="Barry K."/>
            <person name="Grigoriev I.V."/>
            <person name="Favel A."/>
            <person name="Rosso M.N."/>
            <person name="Martin F."/>
        </authorList>
    </citation>
    <scope>NUCLEOTIDE SEQUENCE [LARGE SCALE GENOMIC DNA]</scope>
    <source>
        <strain evidence="2 3">CIRM-BRFM 2984</strain>
    </source>
</reference>
<name>A0AAW0DH17_9AGAR</name>
<dbReference type="AlphaFoldDB" id="A0AAW0DH17"/>
<proteinExistence type="predicted"/>
<evidence type="ECO:0000256" key="1">
    <source>
        <dbReference type="SAM" id="MobiDB-lite"/>
    </source>
</evidence>
<feature type="region of interest" description="Disordered" evidence="1">
    <location>
        <begin position="176"/>
        <end position="202"/>
    </location>
</feature>
<accession>A0AAW0DH17</accession>
<feature type="compositionally biased region" description="Acidic residues" evidence="1">
    <location>
        <begin position="182"/>
        <end position="191"/>
    </location>
</feature>